<dbReference type="InterPro" id="IPR038770">
    <property type="entry name" value="Na+/solute_symporter_sf"/>
</dbReference>
<dbReference type="PATRIC" id="fig|1045004.4.peg.1538"/>
<dbReference type="PANTHER" id="PTHR36838:SF1">
    <property type="entry name" value="SLR1864 PROTEIN"/>
    <property type="match status" value="1"/>
</dbReference>
<dbReference type="AlphaFoldDB" id="G9WH79"/>
<evidence type="ECO:0000256" key="5">
    <source>
        <dbReference type="ARBA" id="ARBA00022692"/>
    </source>
</evidence>
<evidence type="ECO:0000256" key="4">
    <source>
        <dbReference type="ARBA" id="ARBA00022475"/>
    </source>
</evidence>
<evidence type="ECO:0000256" key="1">
    <source>
        <dbReference type="ARBA" id="ARBA00004651"/>
    </source>
</evidence>
<evidence type="ECO:0000256" key="6">
    <source>
        <dbReference type="ARBA" id="ARBA00022989"/>
    </source>
</evidence>
<feature type="transmembrane region" description="Helical" evidence="8">
    <location>
        <begin position="234"/>
        <end position="256"/>
    </location>
</feature>
<dbReference type="Gene3D" id="1.20.1530.20">
    <property type="match status" value="1"/>
</dbReference>
<evidence type="ECO:0000256" key="2">
    <source>
        <dbReference type="ARBA" id="ARBA00010145"/>
    </source>
</evidence>
<protein>
    <submittedName>
        <fullName evidence="9">Malate permease</fullName>
    </submittedName>
</protein>
<dbReference type="STRING" id="336988.NT96_01485"/>
<dbReference type="GO" id="GO:0005886">
    <property type="term" value="C:plasma membrane"/>
    <property type="evidence" value="ECO:0007669"/>
    <property type="project" value="UniProtKB-SubCell"/>
</dbReference>
<feature type="transmembrane region" description="Helical" evidence="8">
    <location>
        <begin position="177"/>
        <end position="195"/>
    </location>
</feature>
<evidence type="ECO:0000256" key="8">
    <source>
        <dbReference type="SAM" id="Phobius"/>
    </source>
</evidence>
<gene>
    <name evidence="9" type="ORF">OKIT_1567</name>
</gene>
<keyword evidence="5 8" id="KW-0812">Transmembrane</keyword>
<dbReference type="EMBL" id="AFVZ01000001">
    <property type="protein sequence ID" value="EHN59645.1"/>
    <property type="molecule type" value="Genomic_DNA"/>
</dbReference>
<dbReference type="GO" id="GO:0055085">
    <property type="term" value="P:transmembrane transport"/>
    <property type="evidence" value="ECO:0007669"/>
    <property type="project" value="InterPro"/>
</dbReference>
<name>G9WH79_9LACO</name>
<evidence type="ECO:0000313" key="9">
    <source>
        <dbReference type="EMBL" id="EHN59645.1"/>
    </source>
</evidence>
<keyword evidence="6 8" id="KW-1133">Transmembrane helix</keyword>
<dbReference type="HOGENOM" id="CLU_056175_1_1_9"/>
<dbReference type="Proteomes" id="UP000004959">
    <property type="component" value="Chromosome"/>
</dbReference>
<evidence type="ECO:0000256" key="3">
    <source>
        <dbReference type="ARBA" id="ARBA00022448"/>
    </source>
</evidence>
<proteinExistence type="inferred from homology"/>
<keyword evidence="10" id="KW-1185">Reference proteome</keyword>
<keyword evidence="4" id="KW-1003">Cell membrane</keyword>
<feature type="transmembrane region" description="Helical" evidence="8">
    <location>
        <begin position="84"/>
        <end position="103"/>
    </location>
</feature>
<dbReference type="PANTHER" id="PTHR36838">
    <property type="entry name" value="AUXIN EFFLUX CARRIER FAMILY PROTEIN"/>
    <property type="match status" value="1"/>
</dbReference>
<dbReference type="Pfam" id="PF03547">
    <property type="entry name" value="Mem_trans"/>
    <property type="match status" value="2"/>
</dbReference>
<reference evidence="9 10" key="1">
    <citation type="journal article" date="2012" name="PLoS ONE">
        <title>Functional divergence in the genus oenococcus as predicted by genome sequencing of the newly-described species, Oenococcus kitaharae.</title>
        <authorList>
            <person name="Borneman A.R."/>
            <person name="McCarthy J.M."/>
            <person name="Chambers P.J."/>
            <person name="Bartowsky E.J."/>
        </authorList>
    </citation>
    <scope>NUCLEOTIDE SEQUENCE [LARGE SCALE GENOMIC DNA]</scope>
    <source>
        <strain evidence="10">DSM17330</strain>
    </source>
</reference>
<feature type="transmembrane region" description="Helical" evidence="8">
    <location>
        <begin position="109"/>
        <end position="133"/>
    </location>
</feature>
<organism evidence="9 10">
    <name type="scientific">Oenococcus kitaharae DSM 17330</name>
    <dbReference type="NCBI Taxonomy" id="1045004"/>
    <lineage>
        <taxon>Bacteria</taxon>
        <taxon>Bacillati</taxon>
        <taxon>Bacillota</taxon>
        <taxon>Bacilli</taxon>
        <taxon>Lactobacillales</taxon>
        <taxon>Lactobacillaceae</taxon>
        <taxon>Oenococcus</taxon>
    </lineage>
</organism>
<dbReference type="eggNOG" id="COG0679">
    <property type="taxonomic scope" value="Bacteria"/>
</dbReference>
<dbReference type="InterPro" id="IPR004776">
    <property type="entry name" value="Mem_transp_PIN-like"/>
</dbReference>
<comment type="subcellular location">
    <subcellularLocation>
        <location evidence="1">Cell membrane</location>
        <topology evidence="1">Multi-pass membrane protein</topology>
    </subcellularLocation>
</comment>
<evidence type="ECO:0000256" key="7">
    <source>
        <dbReference type="ARBA" id="ARBA00023136"/>
    </source>
</evidence>
<feature type="transmembrane region" description="Helical" evidence="8">
    <location>
        <begin position="145"/>
        <end position="165"/>
    </location>
</feature>
<feature type="transmembrane region" description="Helical" evidence="8">
    <location>
        <begin position="207"/>
        <end position="228"/>
    </location>
</feature>
<evidence type="ECO:0000313" key="10">
    <source>
        <dbReference type="Proteomes" id="UP000004959"/>
    </source>
</evidence>
<feature type="transmembrane region" description="Helical" evidence="8">
    <location>
        <begin position="268"/>
        <end position="288"/>
    </location>
</feature>
<sequence>MLFGFLLLKLGWIKKIHINGLSGLLTKLSLPCAILMSCQMPFSWQTAQVIGESAVISLLFMIVTLLLALLMPKIFRIKADLKNIWVGCCTFSNILFIGIPIIGSLYGHVGLIVLVTYNAFSNLFLFSFGIKLYSSVSKFEWRSFLLTPAIAASILGFLLFFARIRIVSPISETLSDLGNMTAPLSMLITGALFAQTDFQHLFKRLDLYEFCLTRLVILPLVLVPLLKFGIQNQIILGVMVIAAAMPAGAINTALAELYSGQGRRASEYVVSSTLLSMLTIPLVAWVSLFA</sequence>
<comment type="similarity">
    <text evidence="2">Belongs to the auxin efflux carrier (TC 2.A.69) family.</text>
</comment>
<keyword evidence="3" id="KW-0813">Transport</keyword>
<comment type="caution">
    <text evidence="9">The sequence shown here is derived from an EMBL/GenBank/DDBJ whole genome shotgun (WGS) entry which is preliminary data.</text>
</comment>
<feature type="transmembrane region" description="Helical" evidence="8">
    <location>
        <begin position="54"/>
        <end position="72"/>
    </location>
</feature>
<accession>G9WH79</accession>
<keyword evidence="7 8" id="KW-0472">Membrane</keyword>